<accession>A0A2Z6M222</accession>
<name>A0A2Z6M222_TRISU</name>
<proteinExistence type="predicted"/>
<organism evidence="1 2">
    <name type="scientific">Trifolium subterraneum</name>
    <name type="common">Subterranean clover</name>
    <dbReference type="NCBI Taxonomy" id="3900"/>
    <lineage>
        <taxon>Eukaryota</taxon>
        <taxon>Viridiplantae</taxon>
        <taxon>Streptophyta</taxon>
        <taxon>Embryophyta</taxon>
        <taxon>Tracheophyta</taxon>
        <taxon>Spermatophyta</taxon>
        <taxon>Magnoliopsida</taxon>
        <taxon>eudicotyledons</taxon>
        <taxon>Gunneridae</taxon>
        <taxon>Pentapetalae</taxon>
        <taxon>rosids</taxon>
        <taxon>fabids</taxon>
        <taxon>Fabales</taxon>
        <taxon>Fabaceae</taxon>
        <taxon>Papilionoideae</taxon>
        <taxon>50 kb inversion clade</taxon>
        <taxon>NPAAA clade</taxon>
        <taxon>Hologalegina</taxon>
        <taxon>IRL clade</taxon>
        <taxon>Trifolieae</taxon>
        <taxon>Trifolium</taxon>
    </lineage>
</organism>
<evidence type="ECO:0000313" key="2">
    <source>
        <dbReference type="Proteomes" id="UP000242715"/>
    </source>
</evidence>
<protein>
    <submittedName>
        <fullName evidence="1">Uncharacterized protein</fullName>
    </submittedName>
</protein>
<dbReference type="Gene3D" id="3.40.50.12660">
    <property type="match status" value="1"/>
</dbReference>
<sequence length="201" mass="22669">MPVLTREQSRRPLRSALIVASDYCGSYVAPSNYLVNDAYFMKRFLTESRYFEERNISVWTDALPTGVFADPNIRTTSFNEKKIVAHLLTLVREDFSRVGDAIFFFCCGHRARSLQLNDEPRIIIGRAEDGKISVLRASTLRFVVLFVPVGVHFTVGINSCGASAMVEGWARFQFPFVRPPNFQPEHAASEFIGINGNLFGH</sequence>
<dbReference type="EMBL" id="DF973322">
    <property type="protein sequence ID" value="GAU25836.1"/>
    <property type="molecule type" value="Genomic_DNA"/>
</dbReference>
<keyword evidence="2" id="KW-1185">Reference proteome</keyword>
<dbReference type="AlphaFoldDB" id="A0A2Z6M222"/>
<dbReference type="Proteomes" id="UP000242715">
    <property type="component" value="Unassembled WGS sequence"/>
</dbReference>
<reference evidence="2" key="1">
    <citation type="journal article" date="2017" name="Front. Plant Sci.">
        <title>Climate Clever Clovers: New Paradigm to Reduce the Environmental Footprint of Ruminants by Breeding Low Methanogenic Forages Utilizing Haplotype Variation.</title>
        <authorList>
            <person name="Kaur P."/>
            <person name="Appels R."/>
            <person name="Bayer P.E."/>
            <person name="Keeble-Gagnere G."/>
            <person name="Wang J."/>
            <person name="Hirakawa H."/>
            <person name="Shirasawa K."/>
            <person name="Vercoe P."/>
            <person name="Stefanova K."/>
            <person name="Durmic Z."/>
            <person name="Nichols P."/>
            <person name="Revell C."/>
            <person name="Isobe S.N."/>
            <person name="Edwards D."/>
            <person name="Erskine W."/>
        </authorList>
    </citation>
    <scope>NUCLEOTIDE SEQUENCE [LARGE SCALE GENOMIC DNA]</scope>
    <source>
        <strain evidence="2">cv. Daliak</strain>
    </source>
</reference>
<evidence type="ECO:0000313" key="1">
    <source>
        <dbReference type="EMBL" id="GAU25836.1"/>
    </source>
</evidence>
<dbReference type="OrthoDB" id="7451037at2759"/>
<gene>
    <name evidence="1" type="ORF">TSUD_31000</name>
</gene>